<evidence type="ECO:0000313" key="1">
    <source>
        <dbReference type="EMBL" id="GBP16129.1"/>
    </source>
</evidence>
<comment type="caution">
    <text evidence="1">The sequence shown here is derived from an EMBL/GenBank/DDBJ whole genome shotgun (WGS) entry which is preliminary data.</text>
</comment>
<proteinExistence type="predicted"/>
<protein>
    <submittedName>
        <fullName evidence="1">Uncharacterized protein</fullName>
    </submittedName>
</protein>
<dbReference type="EMBL" id="BGZK01000077">
    <property type="protein sequence ID" value="GBP16129.1"/>
    <property type="molecule type" value="Genomic_DNA"/>
</dbReference>
<dbReference type="Proteomes" id="UP000299102">
    <property type="component" value="Unassembled WGS sequence"/>
</dbReference>
<organism evidence="1 2">
    <name type="scientific">Eumeta variegata</name>
    <name type="common">Bagworm moth</name>
    <name type="synonym">Eumeta japonica</name>
    <dbReference type="NCBI Taxonomy" id="151549"/>
    <lineage>
        <taxon>Eukaryota</taxon>
        <taxon>Metazoa</taxon>
        <taxon>Ecdysozoa</taxon>
        <taxon>Arthropoda</taxon>
        <taxon>Hexapoda</taxon>
        <taxon>Insecta</taxon>
        <taxon>Pterygota</taxon>
        <taxon>Neoptera</taxon>
        <taxon>Endopterygota</taxon>
        <taxon>Lepidoptera</taxon>
        <taxon>Glossata</taxon>
        <taxon>Ditrysia</taxon>
        <taxon>Tineoidea</taxon>
        <taxon>Psychidae</taxon>
        <taxon>Oiketicinae</taxon>
        <taxon>Eumeta</taxon>
    </lineage>
</organism>
<dbReference type="AlphaFoldDB" id="A0A4C1TQ87"/>
<keyword evidence="2" id="KW-1185">Reference proteome</keyword>
<sequence>MAFKSKSSSKVAVCRRLNEFKHGLLTLTVEEKSDLLLTAFTEENVLEVKKFFQENSFMLSTVQSDAGSEAGSRWSYDAVTR</sequence>
<reference evidence="1 2" key="1">
    <citation type="journal article" date="2019" name="Commun. Biol.">
        <title>The bagworm genome reveals a unique fibroin gene that provides high tensile strength.</title>
        <authorList>
            <person name="Kono N."/>
            <person name="Nakamura H."/>
            <person name="Ohtoshi R."/>
            <person name="Tomita M."/>
            <person name="Numata K."/>
            <person name="Arakawa K."/>
        </authorList>
    </citation>
    <scope>NUCLEOTIDE SEQUENCE [LARGE SCALE GENOMIC DNA]</scope>
</reference>
<name>A0A4C1TQ87_EUMVA</name>
<accession>A0A4C1TQ87</accession>
<gene>
    <name evidence="1" type="ORF">EVAR_9850_1</name>
</gene>
<evidence type="ECO:0000313" key="2">
    <source>
        <dbReference type="Proteomes" id="UP000299102"/>
    </source>
</evidence>